<organism evidence="2 3">
    <name type="scientific">Sharpea porci</name>
    <dbReference type="NCBI Taxonomy" id="2652286"/>
    <lineage>
        <taxon>Bacteria</taxon>
        <taxon>Bacillati</taxon>
        <taxon>Bacillota</taxon>
        <taxon>Erysipelotrichia</taxon>
        <taxon>Erysipelotrichales</taxon>
        <taxon>Coprobacillaceae</taxon>
        <taxon>Sharpea</taxon>
    </lineage>
</organism>
<evidence type="ECO:0000313" key="3">
    <source>
        <dbReference type="Proteomes" id="UP000442619"/>
    </source>
</evidence>
<accession>A0A844FUR5</accession>
<dbReference type="Proteomes" id="UP000442619">
    <property type="component" value="Unassembled WGS sequence"/>
</dbReference>
<protein>
    <submittedName>
        <fullName evidence="2">Helix-turn-helix domain-containing protein</fullName>
    </submittedName>
</protein>
<evidence type="ECO:0000313" key="2">
    <source>
        <dbReference type="EMBL" id="MST89120.1"/>
    </source>
</evidence>
<dbReference type="RefSeq" id="WP_154515421.1">
    <property type="nucleotide sequence ID" value="NZ_VUNM01000010.1"/>
</dbReference>
<evidence type="ECO:0000259" key="1">
    <source>
        <dbReference type="Pfam" id="PF13936"/>
    </source>
</evidence>
<dbReference type="InterPro" id="IPR025246">
    <property type="entry name" value="IS30-like_HTH"/>
</dbReference>
<dbReference type="Gene3D" id="1.10.10.60">
    <property type="entry name" value="Homeodomain-like"/>
    <property type="match status" value="1"/>
</dbReference>
<comment type="caution">
    <text evidence="2">The sequence shown here is derived from an EMBL/GenBank/DDBJ whole genome shotgun (WGS) entry which is preliminary data.</text>
</comment>
<dbReference type="AlphaFoldDB" id="A0A844FUR5"/>
<dbReference type="EMBL" id="VUNM01000010">
    <property type="protein sequence ID" value="MST89120.1"/>
    <property type="molecule type" value="Genomic_DNA"/>
</dbReference>
<reference evidence="2 3" key="1">
    <citation type="submission" date="2019-08" db="EMBL/GenBank/DDBJ databases">
        <title>In-depth cultivation of the pig gut microbiome towards novel bacterial diversity and tailored functional studies.</title>
        <authorList>
            <person name="Wylensek D."/>
            <person name="Hitch T.C.A."/>
            <person name="Clavel T."/>
        </authorList>
    </citation>
    <scope>NUCLEOTIDE SEQUENCE [LARGE SCALE GENOMIC DNA]</scope>
    <source>
        <strain evidence="2 3">CA-Schmier-601-WT-3</strain>
    </source>
</reference>
<gene>
    <name evidence="2" type="ORF">FYJ79_05965</name>
</gene>
<feature type="domain" description="Transposase IS30-like HTH" evidence="1">
    <location>
        <begin position="6"/>
        <end position="33"/>
    </location>
</feature>
<proteinExistence type="predicted"/>
<name>A0A844FUR5_9FIRM</name>
<dbReference type="Pfam" id="PF13936">
    <property type="entry name" value="HTH_38"/>
    <property type="match status" value="1"/>
</dbReference>
<sequence>MKKALIDILYQLHCSMREIGRRLNISHSTVSRYLNNVHK</sequence>
<keyword evidence="3" id="KW-1185">Reference proteome</keyword>